<feature type="compositionally biased region" description="Basic and acidic residues" evidence="1">
    <location>
        <begin position="14"/>
        <end position="31"/>
    </location>
</feature>
<evidence type="ECO:0000313" key="2">
    <source>
        <dbReference type="EMBL" id="GAT96917.1"/>
    </source>
</evidence>
<dbReference type="Proteomes" id="UP000078387">
    <property type="component" value="Unassembled WGS sequence"/>
</dbReference>
<dbReference type="VEuPathDB" id="AmoebaDB:KM1_005680"/>
<dbReference type="OMA" id="QNEEDMI"/>
<dbReference type="VEuPathDB" id="AmoebaDB:EHI8A_009800"/>
<gene>
    <name evidence="2" type="ORF">CL6EHI_179850</name>
</gene>
<organism evidence="2 3">
    <name type="scientific">Entamoeba histolytica</name>
    <dbReference type="NCBI Taxonomy" id="5759"/>
    <lineage>
        <taxon>Eukaryota</taxon>
        <taxon>Amoebozoa</taxon>
        <taxon>Evosea</taxon>
        <taxon>Archamoebae</taxon>
        <taxon>Mastigamoebida</taxon>
        <taxon>Entamoebidae</taxon>
        <taxon>Entamoeba</taxon>
    </lineage>
</organism>
<dbReference type="EMBL" id="BDEQ01000001">
    <property type="protein sequence ID" value="GAT96917.1"/>
    <property type="molecule type" value="Genomic_DNA"/>
</dbReference>
<feature type="compositionally biased region" description="Polar residues" evidence="1">
    <location>
        <begin position="1"/>
        <end position="13"/>
    </location>
</feature>
<dbReference type="VEuPathDB" id="AmoebaDB:EHI_179850"/>
<reference evidence="2 3" key="1">
    <citation type="submission" date="2016-05" db="EMBL/GenBank/DDBJ databases">
        <title>First whole genome sequencing of Entamoeba histolytica HM1:IMSS-clone-6.</title>
        <authorList>
            <person name="Mukherjee Avik.K."/>
            <person name="Izumyama S."/>
            <person name="Nakada-Tsukui K."/>
            <person name="Nozaki T."/>
        </authorList>
    </citation>
    <scope>NUCLEOTIDE SEQUENCE [LARGE SCALE GENOMIC DNA]</scope>
    <source>
        <strain evidence="2 3">HM1:IMSS clone 6</strain>
    </source>
</reference>
<evidence type="ECO:0000313" key="3">
    <source>
        <dbReference type="Proteomes" id="UP000078387"/>
    </source>
</evidence>
<dbReference type="VEuPathDB" id="AmoebaDB:EHI5A_007310"/>
<feature type="region of interest" description="Disordered" evidence="1">
    <location>
        <begin position="1"/>
        <end position="31"/>
    </location>
</feature>
<comment type="caution">
    <text evidence="2">The sequence shown here is derived from an EMBL/GenBank/DDBJ whole genome shotgun (WGS) entry which is preliminary data.</text>
</comment>
<dbReference type="VEuPathDB" id="AmoebaDB:EHI7A_011530"/>
<accession>A0A5K1UVN0</accession>
<sequence>MQNDKSTPTVNHLSNEDKQKRESAPKKRLTAKEKRANKILKMMEGAKEINALDLVKKSEEELLKQKPEFISNLQTKFYEPNGISKSKNQLSALAFNLQENEKRIEEQKITYSLKKKSGREKYGW</sequence>
<name>A0A5K1UVN0_ENTHI</name>
<protein>
    <submittedName>
        <fullName evidence="2">Uncharacterized protein</fullName>
    </submittedName>
</protein>
<evidence type="ECO:0000256" key="1">
    <source>
        <dbReference type="SAM" id="MobiDB-lite"/>
    </source>
</evidence>
<proteinExistence type="predicted"/>
<dbReference type="AlphaFoldDB" id="A0A5K1UVN0"/>